<organism evidence="1 2">
    <name type="scientific">Hymenobacter cellulosilyticus</name>
    <dbReference type="NCBI Taxonomy" id="2932248"/>
    <lineage>
        <taxon>Bacteria</taxon>
        <taxon>Pseudomonadati</taxon>
        <taxon>Bacteroidota</taxon>
        <taxon>Cytophagia</taxon>
        <taxon>Cytophagales</taxon>
        <taxon>Hymenobacteraceae</taxon>
        <taxon>Hymenobacter</taxon>
    </lineage>
</organism>
<evidence type="ECO:0000313" key="2">
    <source>
        <dbReference type="Proteomes" id="UP000831796"/>
    </source>
</evidence>
<dbReference type="EMBL" id="CP095046">
    <property type="protein sequence ID" value="UOQ70531.1"/>
    <property type="molecule type" value="Genomic_DNA"/>
</dbReference>
<gene>
    <name evidence="1" type="ORF">MUN79_17615</name>
</gene>
<dbReference type="KEGG" id="hcu:MUN79_17615"/>
<protein>
    <submittedName>
        <fullName evidence="1">Uncharacterized protein</fullName>
    </submittedName>
</protein>
<proteinExistence type="predicted"/>
<accession>A0A8T9Q244</accession>
<sequence>MRNQLLVTTLFTFLIFYSARAKTYTVRSLEGKASVVSLSYKPFSKKLSISFKRDTIYLHNYTNTQAVSILAGNFLQVTYGIRAGTGLALQNTALLCVVKDRLQVALLVQSYASGFSTTPGNASTIDKQWLNTLKFSVPKQSKANFELLFTIQQQQKSKLHPPANYTKPGKAVLRFDTTRYIFYSTRNNINQSFTLVDSRTNTEIIKAIKEIAPIITLGEDTYYFIANSWYSIGADNKLFKEYGR</sequence>
<dbReference type="Proteomes" id="UP000831796">
    <property type="component" value="Chromosome"/>
</dbReference>
<dbReference type="AlphaFoldDB" id="A0A8T9Q244"/>
<keyword evidence="2" id="KW-1185">Reference proteome</keyword>
<reference evidence="1" key="1">
    <citation type="submission" date="2022-04" db="EMBL/GenBank/DDBJ databases">
        <title>Hymenobacter sp. isolated from the air.</title>
        <authorList>
            <person name="Won M."/>
            <person name="Lee C.-M."/>
            <person name="Woen H.-Y."/>
            <person name="Kwon S.-W."/>
        </authorList>
    </citation>
    <scope>NUCLEOTIDE SEQUENCE</scope>
    <source>
        <strain evidence="1">5116S-3</strain>
    </source>
</reference>
<evidence type="ECO:0000313" key="1">
    <source>
        <dbReference type="EMBL" id="UOQ70531.1"/>
    </source>
</evidence>
<dbReference type="RefSeq" id="WP_244673950.1">
    <property type="nucleotide sequence ID" value="NZ_CP095046.1"/>
</dbReference>
<name>A0A8T9Q244_9BACT</name>